<dbReference type="Proteomes" id="UP000029981">
    <property type="component" value="Chromosome 7"/>
</dbReference>
<dbReference type="InterPro" id="IPR039265">
    <property type="entry name" value="DIR1-like"/>
</dbReference>
<dbReference type="InterPro" id="IPR036312">
    <property type="entry name" value="Bifun_inhib/LTP/seed_sf"/>
</dbReference>
<dbReference type="OMA" id="ACKPWVT"/>
<gene>
    <name evidence="3" type="ORF">Csa_7G372360</name>
</gene>
<organism evidence="3 4">
    <name type="scientific">Cucumis sativus</name>
    <name type="common">Cucumber</name>
    <dbReference type="NCBI Taxonomy" id="3659"/>
    <lineage>
        <taxon>Eukaryota</taxon>
        <taxon>Viridiplantae</taxon>
        <taxon>Streptophyta</taxon>
        <taxon>Embryophyta</taxon>
        <taxon>Tracheophyta</taxon>
        <taxon>Spermatophyta</taxon>
        <taxon>Magnoliopsida</taxon>
        <taxon>eudicotyledons</taxon>
        <taxon>Gunneridae</taxon>
        <taxon>Pentapetalae</taxon>
        <taxon>rosids</taxon>
        <taxon>fabids</taxon>
        <taxon>Cucurbitales</taxon>
        <taxon>Cucurbitaceae</taxon>
        <taxon>Benincaseae</taxon>
        <taxon>Cucumis</taxon>
    </lineage>
</organism>
<reference evidence="3 4" key="1">
    <citation type="journal article" date="2009" name="Nat. Genet.">
        <title>The genome of the cucumber, Cucumis sativus L.</title>
        <authorList>
            <person name="Huang S."/>
            <person name="Li R."/>
            <person name="Zhang Z."/>
            <person name="Li L."/>
            <person name="Gu X."/>
            <person name="Fan W."/>
            <person name="Lucas W.J."/>
            <person name="Wang X."/>
            <person name="Xie B."/>
            <person name="Ni P."/>
            <person name="Ren Y."/>
            <person name="Zhu H."/>
            <person name="Li J."/>
            <person name="Lin K."/>
            <person name="Jin W."/>
            <person name="Fei Z."/>
            <person name="Li G."/>
            <person name="Staub J."/>
            <person name="Kilian A."/>
            <person name="van der Vossen E.A."/>
            <person name="Wu Y."/>
            <person name="Guo J."/>
            <person name="He J."/>
            <person name="Jia Z."/>
            <person name="Ren Y."/>
            <person name="Tian G."/>
            <person name="Lu Y."/>
            <person name="Ruan J."/>
            <person name="Qian W."/>
            <person name="Wang M."/>
            <person name="Huang Q."/>
            <person name="Li B."/>
            <person name="Xuan Z."/>
            <person name="Cao J."/>
            <person name="Asan"/>
            <person name="Wu Z."/>
            <person name="Zhang J."/>
            <person name="Cai Q."/>
            <person name="Bai Y."/>
            <person name="Zhao B."/>
            <person name="Han Y."/>
            <person name="Li Y."/>
            <person name="Li X."/>
            <person name="Wang S."/>
            <person name="Shi Q."/>
            <person name="Liu S."/>
            <person name="Cho W.K."/>
            <person name="Kim J.Y."/>
            <person name="Xu Y."/>
            <person name="Heller-Uszynska K."/>
            <person name="Miao H."/>
            <person name="Cheng Z."/>
            <person name="Zhang S."/>
            <person name="Wu J."/>
            <person name="Yang Y."/>
            <person name="Kang H."/>
            <person name="Li M."/>
            <person name="Liang H."/>
            <person name="Ren X."/>
            <person name="Shi Z."/>
            <person name="Wen M."/>
            <person name="Jian M."/>
            <person name="Yang H."/>
            <person name="Zhang G."/>
            <person name="Yang Z."/>
            <person name="Chen R."/>
            <person name="Liu S."/>
            <person name="Li J."/>
            <person name="Ma L."/>
            <person name="Liu H."/>
            <person name="Zhou Y."/>
            <person name="Zhao J."/>
            <person name="Fang X."/>
            <person name="Li G."/>
            <person name="Fang L."/>
            <person name="Li Y."/>
            <person name="Liu D."/>
            <person name="Zheng H."/>
            <person name="Zhang Y."/>
            <person name="Qin N."/>
            <person name="Li Z."/>
            <person name="Yang G."/>
            <person name="Yang S."/>
            <person name="Bolund L."/>
            <person name="Kristiansen K."/>
            <person name="Zheng H."/>
            <person name="Li S."/>
            <person name="Zhang X."/>
            <person name="Yang H."/>
            <person name="Wang J."/>
            <person name="Sun R."/>
            <person name="Zhang B."/>
            <person name="Jiang S."/>
            <person name="Wang J."/>
            <person name="Du Y."/>
            <person name="Li S."/>
        </authorList>
    </citation>
    <scope>NUCLEOTIDE SEQUENCE [LARGE SCALE GENOMIC DNA]</scope>
    <source>
        <strain evidence="4">cv. 9930</strain>
    </source>
</reference>
<reference evidence="3 4" key="4">
    <citation type="journal article" date="2011" name="BMC Genomics">
        <title>RNA-Seq improves annotation of protein-coding genes in the cucumber genome.</title>
        <authorList>
            <person name="Li Z."/>
            <person name="Zhang Z."/>
            <person name="Yan P."/>
            <person name="Huang S."/>
            <person name="Fei Z."/>
            <person name="Lin K."/>
        </authorList>
    </citation>
    <scope>NUCLEOTIDE SEQUENCE [LARGE SCALE GENOMIC DNA]</scope>
    <source>
        <strain evidence="4">cv. 9930</strain>
    </source>
</reference>
<reference evidence="3 4" key="2">
    <citation type="journal article" date="2009" name="PLoS ONE">
        <title>An integrated genetic and cytogenetic map of the cucumber genome.</title>
        <authorList>
            <person name="Ren Y."/>
            <person name="Zhang Z."/>
            <person name="Liu J."/>
            <person name="Staub J.E."/>
            <person name="Han Y."/>
            <person name="Cheng Z."/>
            <person name="Li X."/>
            <person name="Lu J."/>
            <person name="Miao H."/>
            <person name="Kang H."/>
            <person name="Xie B."/>
            <person name="Gu X."/>
            <person name="Wang X."/>
            <person name="Du Y."/>
            <person name="Jin W."/>
            <person name="Huang S."/>
        </authorList>
    </citation>
    <scope>NUCLEOTIDE SEQUENCE [LARGE SCALE GENOMIC DNA]</scope>
    <source>
        <strain evidence="4">cv. 9930</strain>
    </source>
</reference>
<feature type="chain" id="PRO_5001971772" description="Bifunctional inhibitor/plant lipid transfer protein/seed storage helical domain-containing protein" evidence="1">
    <location>
        <begin position="25"/>
        <end position="103"/>
    </location>
</feature>
<evidence type="ECO:0000259" key="2">
    <source>
        <dbReference type="SMART" id="SM00499"/>
    </source>
</evidence>
<evidence type="ECO:0000313" key="3">
    <source>
        <dbReference type="EMBL" id="KGN44690.1"/>
    </source>
</evidence>
<evidence type="ECO:0000256" key="1">
    <source>
        <dbReference type="SAM" id="SignalP"/>
    </source>
</evidence>
<dbReference type="AlphaFoldDB" id="A0A0A0K4Q7"/>
<name>A0A0A0K4Q7_CUCSA</name>
<dbReference type="PANTHER" id="PTHR33122:SF60">
    <property type="entry name" value="LIPID-TRANSFER PROTEIN DIR1-RELATED"/>
    <property type="match status" value="1"/>
</dbReference>
<proteinExistence type="predicted"/>
<feature type="domain" description="Bifunctional inhibitor/plant lipid transfer protein/seed storage helical" evidence="2">
    <location>
        <begin position="38"/>
        <end position="101"/>
    </location>
</feature>
<dbReference type="SMART" id="SM00499">
    <property type="entry name" value="AAI"/>
    <property type="match status" value="1"/>
</dbReference>
<sequence>MEMAQKVTVMVVLILVGLAGISIAMEVCGVDEDGLTACKPWVTKPCPAEMPPAACCNKLSNADFDCFCKYKNSMLLSSFGIDSDLALALPVKCNIPNTPTCST</sequence>
<reference evidence="3 4" key="3">
    <citation type="journal article" date="2010" name="BMC Genomics">
        <title>Transcriptome sequencing and comparative analysis of cucumber flowers with different sex types.</title>
        <authorList>
            <person name="Guo S."/>
            <person name="Zheng Y."/>
            <person name="Joung J.G."/>
            <person name="Liu S."/>
            <person name="Zhang Z."/>
            <person name="Crasta O.R."/>
            <person name="Sobral B.W."/>
            <person name="Xu Y."/>
            <person name="Huang S."/>
            <person name="Fei Z."/>
        </authorList>
    </citation>
    <scope>NUCLEOTIDE SEQUENCE [LARGE SCALE GENOMIC DNA]</scope>
    <source>
        <strain evidence="4">cv. 9930</strain>
    </source>
</reference>
<accession>A0A0A0K4Q7</accession>
<dbReference type="GO" id="GO:0005504">
    <property type="term" value="F:fatty acid binding"/>
    <property type="evidence" value="ECO:0007669"/>
    <property type="project" value="InterPro"/>
</dbReference>
<feature type="signal peptide" evidence="1">
    <location>
        <begin position="1"/>
        <end position="24"/>
    </location>
</feature>
<dbReference type="PANTHER" id="PTHR33122">
    <property type="entry name" value="LIPID BINDING PROTEIN-RELATED"/>
    <property type="match status" value="1"/>
</dbReference>
<dbReference type="STRING" id="3659.A0A0A0K4Q7"/>
<dbReference type="EMBL" id="CM002928">
    <property type="protein sequence ID" value="KGN44690.1"/>
    <property type="molecule type" value="Genomic_DNA"/>
</dbReference>
<dbReference type="InterPro" id="IPR016140">
    <property type="entry name" value="Bifunc_inhib/LTP/seed_store"/>
</dbReference>
<dbReference type="Gramene" id="KGN44690">
    <property type="protein sequence ID" value="KGN44690"/>
    <property type="gene ID" value="Csa_7G372360"/>
</dbReference>
<dbReference type="eggNOG" id="ENOG502S7QX">
    <property type="taxonomic scope" value="Eukaryota"/>
</dbReference>
<dbReference type="SUPFAM" id="SSF47699">
    <property type="entry name" value="Bifunctional inhibitor/lipid-transfer protein/seed storage 2S albumin"/>
    <property type="match status" value="1"/>
</dbReference>
<dbReference type="InterPro" id="IPR044741">
    <property type="entry name" value="NsLTP-like"/>
</dbReference>
<protein>
    <recommendedName>
        <fullName evidence="2">Bifunctional inhibitor/plant lipid transfer protein/seed storage helical domain-containing protein</fullName>
    </recommendedName>
</protein>
<dbReference type="Gene3D" id="1.10.110.10">
    <property type="entry name" value="Plant lipid-transfer and hydrophobic proteins"/>
    <property type="match status" value="1"/>
</dbReference>
<keyword evidence="4" id="KW-1185">Reference proteome</keyword>
<dbReference type="Pfam" id="PF14368">
    <property type="entry name" value="LTP_2"/>
    <property type="match status" value="1"/>
</dbReference>
<dbReference type="GO" id="GO:0009627">
    <property type="term" value="P:systemic acquired resistance"/>
    <property type="evidence" value="ECO:0007669"/>
    <property type="project" value="InterPro"/>
</dbReference>
<evidence type="ECO:0000313" key="4">
    <source>
        <dbReference type="Proteomes" id="UP000029981"/>
    </source>
</evidence>
<dbReference type="CDD" id="cd04660">
    <property type="entry name" value="nsLTP_like"/>
    <property type="match status" value="1"/>
</dbReference>
<keyword evidence="1" id="KW-0732">Signal</keyword>